<gene>
    <name evidence="1" type="ORF">S01H1_50086</name>
</gene>
<proteinExistence type="predicted"/>
<sequence>MKTGVLNATKHDVACLDRKTLSATSEAKESHKGAALG</sequence>
<dbReference type="AlphaFoldDB" id="X0W7K1"/>
<accession>X0W7K1</accession>
<name>X0W7K1_9ZZZZ</name>
<evidence type="ECO:0000313" key="1">
    <source>
        <dbReference type="EMBL" id="GAG26924.1"/>
    </source>
</evidence>
<protein>
    <submittedName>
        <fullName evidence="1">Uncharacterized protein</fullName>
    </submittedName>
</protein>
<organism evidence="1">
    <name type="scientific">marine sediment metagenome</name>
    <dbReference type="NCBI Taxonomy" id="412755"/>
    <lineage>
        <taxon>unclassified sequences</taxon>
        <taxon>metagenomes</taxon>
        <taxon>ecological metagenomes</taxon>
    </lineage>
</organism>
<comment type="caution">
    <text evidence="1">The sequence shown here is derived from an EMBL/GenBank/DDBJ whole genome shotgun (WGS) entry which is preliminary data.</text>
</comment>
<feature type="non-terminal residue" evidence="1">
    <location>
        <position position="37"/>
    </location>
</feature>
<reference evidence="1" key="1">
    <citation type="journal article" date="2014" name="Front. Microbiol.">
        <title>High frequency of phylogenetically diverse reductive dehalogenase-homologous genes in deep subseafloor sedimentary metagenomes.</title>
        <authorList>
            <person name="Kawai M."/>
            <person name="Futagami T."/>
            <person name="Toyoda A."/>
            <person name="Takaki Y."/>
            <person name="Nishi S."/>
            <person name="Hori S."/>
            <person name="Arai W."/>
            <person name="Tsubouchi T."/>
            <person name="Morono Y."/>
            <person name="Uchiyama I."/>
            <person name="Ito T."/>
            <person name="Fujiyama A."/>
            <person name="Inagaki F."/>
            <person name="Takami H."/>
        </authorList>
    </citation>
    <scope>NUCLEOTIDE SEQUENCE</scope>
    <source>
        <strain evidence="1">Expedition CK06-06</strain>
    </source>
</reference>
<dbReference type="EMBL" id="BARS01032253">
    <property type="protein sequence ID" value="GAG26924.1"/>
    <property type="molecule type" value="Genomic_DNA"/>
</dbReference>